<keyword evidence="2 5" id="KW-0732">Signal</keyword>
<dbReference type="InterPro" id="IPR043146">
    <property type="entry name" value="Penicillin_amidase_N_B-knob"/>
</dbReference>
<evidence type="ECO:0000313" key="6">
    <source>
        <dbReference type="EMBL" id="ALU43412.1"/>
    </source>
</evidence>
<evidence type="ECO:0000256" key="3">
    <source>
        <dbReference type="ARBA" id="ARBA00022801"/>
    </source>
</evidence>
<evidence type="ECO:0000256" key="2">
    <source>
        <dbReference type="ARBA" id="ARBA00022729"/>
    </source>
</evidence>
<evidence type="ECO:0000256" key="4">
    <source>
        <dbReference type="ARBA" id="ARBA00023145"/>
    </source>
</evidence>
<dbReference type="InterPro" id="IPR002692">
    <property type="entry name" value="S45"/>
</dbReference>
<dbReference type="Proteomes" id="UP000069015">
    <property type="component" value="Chromosome 1"/>
</dbReference>
<dbReference type="InterPro" id="IPR023343">
    <property type="entry name" value="Penicillin_amidase_dom1"/>
</dbReference>
<evidence type="ECO:0000256" key="5">
    <source>
        <dbReference type="SAM" id="SignalP"/>
    </source>
</evidence>
<feature type="chain" id="PRO_5006834113" description="Peptidase S45" evidence="5">
    <location>
        <begin position="21"/>
        <end position="796"/>
    </location>
</feature>
<evidence type="ECO:0000256" key="1">
    <source>
        <dbReference type="ARBA" id="ARBA00006586"/>
    </source>
</evidence>
<name>A0A0U2X5U2_9GAMM</name>
<keyword evidence="3" id="KW-0378">Hydrolase</keyword>
<dbReference type="GO" id="GO:0016811">
    <property type="term" value="F:hydrolase activity, acting on carbon-nitrogen (but not peptide) bonds, in linear amides"/>
    <property type="evidence" value="ECO:0007669"/>
    <property type="project" value="InterPro"/>
</dbReference>
<dbReference type="EMBL" id="CP013611">
    <property type="protein sequence ID" value="ALU43412.1"/>
    <property type="molecule type" value="Genomic_DNA"/>
</dbReference>
<dbReference type="KEGG" id="prr:AT705_10920"/>
<dbReference type="RefSeq" id="WP_058796615.1">
    <property type="nucleotide sequence ID" value="NZ_CP013611.1"/>
</dbReference>
<sequence length="796" mass="88015">MNFIKLGVAGLSICMGSAVAAQQTVSTLSHFNSEESVRVTRTHLGIAHVKADTLYGLGYGNAYAQAQDHACILADGYLRQRGERAQYLGAHRSGQDNYYLYSDIGYRILDLPGRVAQHYAQMSDDSKALAEGFAAGYNHFLSEVTAGHETLDQDCRDQPWVKPITAHDVVANLLLMSVQGSLGRMLPMLIQAAPPQSVSLNGTAVVLDFADDTTLGSNGWALGQSLSSNGRGMILANPHFPFHGNSRFWTHHATIPGQLDVMGASVVGVPGVVNIGFNRNLAWTHTFSSALHHVFYRLTIDPTNPLRYQYEGQWHDLQTRQLQIPVKTDGGTYIHEHTAYATHFGFLLKDAQNFPWQGGVAFAVRDVNLENFEAIDHWLAYNKASSIDELVTASARYNGLSFNNTLAADRQGEVFYTDDSNVPNLSPTALEWLRTDPYTAAVFASTGQVVLPGDRSEMIFNGAIDLDKSPSLRRRDYVQNSNDSFWLTNAEHPIRDVSPLFGKVDAKQSERSRYAYELLTSQRGQDGRFDLSELEEIILGNGSYYTNQREVVAGLCQQYAGQTIALSERVSAQVDPICTAFAKWDGHFNLDSKAAHLAREFFRELDTTQDFVVAFDATQPTTTPHTLKSERLILEKLLRAGVNLQHYGFALDAPYAEIQYLSKGNERIAWPGPDHSSGGFNMFAPANGMDLTSFAKPASAPLTSIVDGKPLWSELTREGYEVNYGSSWMMVVGFDYWGPVAKGLLLHSQSANRDSVHFSDSSRRYAQQGGLITLPFYPWQIAFSAISSTKLIVKKD</sequence>
<evidence type="ECO:0000313" key="7">
    <source>
        <dbReference type="Proteomes" id="UP000069015"/>
    </source>
</evidence>
<reference evidence="6 7" key="1">
    <citation type="submission" date="2015-12" db="EMBL/GenBank/DDBJ databases">
        <title>Complete genome sequence of Pseudoalteromonas rubra SCSIO 6842, harboring a conjugative plasmid.</title>
        <authorList>
            <person name="Li B."/>
            <person name="Wang X."/>
        </authorList>
    </citation>
    <scope>NUCLEOTIDE SEQUENCE [LARGE SCALE GENOMIC DNA]</scope>
    <source>
        <strain evidence="6 7">SCSIO 6842</strain>
    </source>
</reference>
<dbReference type="PANTHER" id="PTHR34218">
    <property type="entry name" value="PEPTIDASE S45 PENICILLIN AMIDASE"/>
    <property type="match status" value="1"/>
</dbReference>
<dbReference type="GO" id="GO:0017000">
    <property type="term" value="P:antibiotic biosynthetic process"/>
    <property type="evidence" value="ECO:0007669"/>
    <property type="project" value="InterPro"/>
</dbReference>
<evidence type="ECO:0008006" key="8">
    <source>
        <dbReference type="Google" id="ProtNLM"/>
    </source>
</evidence>
<dbReference type="InterPro" id="IPR043147">
    <property type="entry name" value="Penicillin_amidase_A-knob"/>
</dbReference>
<dbReference type="Gene3D" id="1.10.1400.10">
    <property type="match status" value="1"/>
</dbReference>
<dbReference type="PANTHER" id="PTHR34218:SF3">
    <property type="entry name" value="ACYL-HOMOSERINE LACTONE ACYLASE PVDQ"/>
    <property type="match status" value="1"/>
</dbReference>
<comment type="similarity">
    <text evidence="1">Belongs to the peptidase S45 family.</text>
</comment>
<dbReference type="InterPro" id="IPR029055">
    <property type="entry name" value="Ntn_hydrolases_N"/>
</dbReference>
<accession>A0A0U2X5U2</accession>
<protein>
    <recommendedName>
        <fullName evidence="8">Peptidase S45</fullName>
    </recommendedName>
</protein>
<dbReference type="Gene3D" id="2.30.120.10">
    <property type="match status" value="1"/>
</dbReference>
<proteinExistence type="inferred from homology"/>
<keyword evidence="4" id="KW-0865">Zymogen</keyword>
<dbReference type="Gene3D" id="3.60.20.10">
    <property type="entry name" value="Glutamine Phosphoribosylpyrophosphate, subunit 1, domain 1"/>
    <property type="match status" value="1"/>
</dbReference>
<dbReference type="SUPFAM" id="SSF56235">
    <property type="entry name" value="N-terminal nucleophile aminohydrolases (Ntn hydrolases)"/>
    <property type="match status" value="1"/>
</dbReference>
<gene>
    <name evidence="6" type="ORF">AT705_10920</name>
</gene>
<organism evidence="6 7">
    <name type="scientific">Pseudoalteromonas rubra</name>
    <dbReference type="NCBI Taxonomy" id="43658"/>
    <lineage>
        <taxon>Bacteria</taxon>
        <taxon>Pseudomonadati</taxon>
        <taxon>Pseudomonadota</taxon>
        <taxon>Gammaproteobacteria</taxon>
        <taxon>Alteromonadales</taxon>
        <taxon>Pseudoalteromonadaceae</taxon>
        <taxon>Pseudoalteromonas</taxon>
    </lineage>
</organism>
<feature type="signal peptide" evidence="5">
    <location>
        <begin position="1"/>
        <end position="20"/>
    </location>
</feature>
<dbReference type="Gene3D" id="1.10.439.10">
    <property type="entry name" value="Penicillin Amidohydrolase, domain 1"/>
    <property type="match status" value="1"/>
</dbReference>
<dbReference type="AlphaFoldDB" id="A0A0U2X5U2"/>
<dbReference type="Pfam" id="PF01804">
    <property type="entry name" value="Penicil_amidase"/>
    <property type="match status" value="1"/>
</dbReference>